<sequence>MEAFKTARWRDTDWLKQDLARFAEQYPDGDPRAVVSIWSKWHFSALTVPALTANLLLNRDLPMGLDDLQVIFNEKAPRRGYGCSTKAQR</sequence>
<organism evidence="1 2">
    <name type="scientific">Vreelandella sulfidaeris</name>
    <dbReference type="NCBI Taxonomy" id="115553"/>
    <lineage>
        <taxon>Bacteria</taxon>
        <taxon>Pseudomonadati</taxon>
        <taxon>Pseudomonadota</taxon>
        <taxon>Gammaproteobacteria</taxon>
        <taxon>Oceanospirillales</taxon>
        <taxon>Halomonadaceae</taxon>
        <taxon>Vreelandella</taxon>
    </lineage>
</organism>
<name>A0A455U9J5_9GAMM</name>
<accession>A0A455U9J5</accession>
<gene>
    <name evidence="1" type="ORF">HSBAA_13000</name>
</gene>
<dbReference type="AlphaFoldDB" id="A0A455U9J5"/>
<evidence type="ECO:0000313" key="1">
    <source>
        <dbReference type="EMBL" id="BBI59994.1"/>
    </source>
</evidence>
<dbReference type="EMBL" id="AP019514">
    <property type="protein sequence ID" value="BBI59994.1"/>
    <property type="molecule type" value="Genomic_DNA"/>
</dbReference>
<protein>
    <submittedName>
        <fullName evidence="1">Uncharacterized protein</fullName>
    </submittedName>
</protein>
<dbReference type="KEGG" id="hsr:HSBAA_13000"/>
<reference evidence="1 2" key="1">
    <citation type="journal article" date="2019" name="Microbiol. Resour. Announc.">
        <title>Complete Genome Sequence of Halomonas sulfidaeris Strain Esulfide1 Isolated from a Metal Sulfide Rock at a Depth of 2,200 Meters, Obtained Using Nanopore Sequencing.</title>
        <authorList>
            <person name="Saito M."/>
            <person name="Nishigata A."/>
            <person name="Galipon J."/>
            <person name="Arakawa K."/>
        </authorList>
    </citation>
    <scope>NUCLEOTIDE SEQUENCE [LARGE SCALE GENOMIC DNA]</scope>
    <source>
        <strain evidence="1 2">ATCC BAA-803</strain>
    </source>
</reference>
<evidence type="ECO:0000313" key="2">
    <source>
        <dbReference type="Proteomes" id="UP000320231"/>
    </source>
</evidence>
<dbReference type="Proteomes" id="UP000320231">
    <property type="component" value="Chromosome"/>
</dbReference>
<proteinExistence type="predicted"/>